<dbReference type="GO" id="GO:0005829">
    <property type="term" value="C:cytosol"/>
    <property type="evidence" value="ECO:0007669"/>
    <property type="project" value="TreeGrafter"/>
</dbReference>
<accession>A0A4R7B3X4</accession>
<protein>
    <recommendedName>
        <fullName evidence="2">UPF0301 protein DFP86_108200</fullName>
    </recommendedName>
</protein>
<evidence type="ECO:0000313" key="4">
    <source>
        <dbReference type="Proteomes" id="UP000295611"/>
    </source>
</evidence>
<sequence>MWRSIPPRRLGVVNAFAHSLCHNAKMKPLSLADQFLIAMPNMADPLFARALVYLCEHGEHGAMGLIVNKPSGIAMAQLFDQIDLPMEPGPLSGASVLFGGPVQPDRGFVLHSPISDWQSSLRVTDDIMLTTSKDVLIAVSEHKGPERILITLGYAGWSSGQLEEEIASNAWLTVESDPAIMFDLPAEERYDAAMALLGFDPSLLSGDIGHA</sequence>
<comment type="similarity">
    <text evidence="1 2">Belongs to the UPF0301 (AlgH) family.</text>
</comment>
<dbReference type="Proteomes" id="UP000295611">
    <property type="component" value="Unassembled WGS sequence"/>
</dbReference>
<dbReference type="HAMAP" id="MF_00758">
    <property type="entry name" value="UPF0301"/>
    <property type="match status" value="1"/>
</dbReference>
<dbReference type="PANTHER" id="PTHR30327">
    <property type="entry name" value="UNCHARACTERIZED PROTEIN YQGE"/>
    <property type="match status" value="1"/>
</dbReference>
<dbReference type="Pfam" id="PF02622">
    <property type="entry name" value="DUF179"/>
    <property type="match status" value="1"/>
</dbReference>
<gene>
    <name evidence="3" type="ORF">DFP86_108200</name>
</gene>
<organism evidence="3 4">
    <name type="scientific">Paludibacterium purpuratum</name>
    <dbReference type="NCBI Taxonomy" id="1144873"/>
    <lineage>
        <taxon>Bacteria</taxon>
        <taxon>Pseudomonadati</taxon>
        <taxon>Pseudomonadota</taxon>
        <taxon>Betaproteobacteria</taxon>
        <taxon>Neisseriales</taxon>
        <taxon>Chromobacteriaceae</taxon>
        <taxon>Paludibacterium</taxon>
    </lineage>
</organism>
<reference evidence="3 4" key="1">
    <citation type="submission" date="2019-03" db="EMBL/GenBank/DDBJ databases">
        <title>Genomic Encyclopedia of Type Strains, Phase III (KMG-III): the genomes of soil and plant-associated and newly described type strains.</title>
        <authorList>
            <person name="Whitman W."/>
        </authorList>
    </citation>
    <scope>NUCLEOTIDE SEQUENCE [LARGE SCALE GENOMIC DNA]</scope>
    <source>
        <strain evidence="3 4">CECT 8976</strain>
    </source>
</reference>
<dbReference type="AlphaFoldDB" id="A0A4R7B3X4"/>
<dbReference type="NCBIfam" id="NF001266">
    <property type="entry name" value="PRK00228.1-1"/>
    <property type="match status" value="1"/>
</dbReference>
<keyword evidence="4" id="KW-1185">Reference proteome</keyword>
<proteinExistence type="inferred from homology"/>
<dbReference type="PANTHER" id="PTHR30327:SF1">
    <property type="entry name" value="UPF0301 PROTEIN YQGE"/>
    <property type="match status" value="1"/>
</dbReference>
<evidence type="ECO:0000313" key="3">
    <source>
        <dbReference type="EMBL" id="TDR78479.1"/>
    </source>
</evidence>
<dbReference type="Gene3D" id="3.40.1740.10">
    <property type="entry name" value="VC0467-like"/>
    <property type="match status" value="1"/>
</dbReference>
<dbReference type="EMBL" id="SNZP01000008">
    <property type="protein sequence ID" value="TDR78479.1"/>
    <property type="molecule type" value="Genomic_DNA"/>
</dbReference>
<name>A0A4R7B3X4_9NEIS</name>
<dbReference type="SUPFAM" id="SSF143456">
    <property type="entry name" value="VC0467-like"/>
    <property type="match status" value="1"/>
</dbReference>
<comment type="caution">
    <text evidence="3">The sequence shown here is derived from an EMBL/GenBank/DDBJ whole genome shotgun (WGS) entry which is preliminary data.</text>
</comment>
<evidence type="ECO:0000256" key="2">
    <source>
        <dbReference type="HAMAP-Rule" id="MF_00758"/>
    </source>
</evidence>
<evidence type="ECO:0000256" key="1">
    <source>
        <dbReference type="ARBA" id="ARBA00009600"/>
    </source>
</evidence>
<dbReference type="InterPro" id="IPR003774">
    <property type="entry name" value="AlgH-like"/>
</dbReference>